<gene>
    <name evidence="1" type="ORF">BV22DRAFT_1135336</name>
</gene>
<dbReference type="Proteomes" id="UP000790709">
    <property type="component" value="Unassembled WGS sequence"/>
</dbReference>
<dbReference type="EMBL" id="MU267027">
    <property type="protein sequence ID" value="KAH7917529.1"/>
    <property type="molecule type" value="Genomic_DNA"/>
</dbReference>
<accession>A0ACB8AWG5</accession>
<evidence type="ECO:0000313" key="1">
    <source>
        <dbReference type="EMBL" id="KAH7917529.1"/>
    </source>
</evidence>
<evidence type="ECO:0000313" key="2">
    <source>
        <dbReference type="Proteomes" id="UP000790709"/>
    </source>
</evidence>
<comment type="caution">
    <text evidence="1">The sequence shown here is derived from an EMBL/GenBank/DDBJ whole genome shotgun (WGS) entry which is preliminary data.</text>
</comment>
<keyword evidence="2" id="KW-1185">Reference proteome</keyword>
<proteinExistence type="predicted"/>
<sequence>MPRTPSTPSTRRSRADASPYVRNSSPSKPLRTSTGAQSESISDVDVEPLLRAEVVRARQEAARLKAETAKAKRDLRQTQKDKKKIEEEKKKAVSSAEAAQSASDKFLAAWDIVLACPGCQATMEQPFTLGECGHTFCHSCLRMWFQRCVSRRLERTSNIPQHLKKPPYTAAQLTEIVQQKYLTYVWYTCPLCSKCIDAKPIETRFLKELVMAVSDVFGPITHNLGLDPWADSWIDADRL</sequence>
<name>A0ACB8AWG5_9AGAM</name>
<reference evidence="1" key="1">
    <citation type="journal article" date="2021" name="New Phytol.">
        <title>Evolutionary innovations through gain and loss of genes in the ectomycorrhizal Boletales.</title>
        <authorList>
            <person name="Wu G."/>
            <person name="Miyauchi S."/>
            <person name="Morin E."/>
            <person name="Kuo A."/>
            <person name="Drula E."/>
            <person name="Varga T."/>
            <person name="Kohler A."/>
            <person name="Feng B."/>
            <person name="Cao Y."/>
            <person name="Lipzen A."/>
            <person name="Daum C."/>
            <person name="Hundley H."/>
            <person name="Pangilinan J."/>
            <person name="Johnson J."/>
            <person name="Barry K."/>
            <person name="LaButti K."/>
            <person name="Ng V."/>
            <person name="Ahrendt S."/>
            <person name="Min B."/>
            <person name="Choi I.G."/>
            <person name="Park H."/>
            <person name="Plett J.M."/>
            <person name="Magnuson J."/>
            <person name="Spatafora J.W."/>
            <person name="Nagy L.G."/>
            <person name="Henrissat B."/>
            <person name="Grigoriev I.V."/>
            <person name="Yang Z.L."/>
            <person name="Xu J."/>
            <person name="Martin F.M."/>
        </authorList>
    </citation>
    <scope>NUCLEOTIDE SEQUENCE</scope>
    <source>
        <strain evidence="1">KUC20120723A-06</strain>
    </source>
</reference>
<protein>
    <submittedName>
        <fullName evidence="1">Uncharacterized protein</fullName>
    </submittedName>
</protein>
<organism evidence="1 2">
    <name type="scientific">Leucogyrophana mollusca</name>
    <dbReference type="NCBI Taxonomy" id="85980"/>
    <lineage>
        <taxon>Eukaryota</taxon>
        <taxon>Fungi</taxon>
        <taxon>Dikarya</taxon>
        <taxon>Basidiomycota</taxon>
        <taxon>Agaricomycotina</taxon>
        <taxon>Agaricomycetes</taxon>
        <taxon>Agaricomycetidae</taxon>
        <taxon>Boletales</taxon>
        <taxon>Boletales incertae sedis</taxon>
        <taxon>Leucogyrophana</taxon>
    </lineage>
</organism>